<name>A0A8A4TCF9_SULCO</name>
<evidence type="ECO:0000313" key="2">
    <source>
        <dbReference type="EMBL" id="QTD47616.1"/>
    </source>
</evidence>
<sequence length="412" mass="45106">MANGTKKIGPRMHLHTTFLIVLLEDDVLYGASTIATLGHQRDSRRIRDTLAQFARSNSFKGYRSESNGRTGFVRGRNGHRVEAYAGDIWRRHAGADALRDALCLALAISRLNPARSYSSRELAERASSLDPHRAAHRGRLLVKLAAFHHQLRAGGGSRTSAEVLDRRLPASAWKAMVPTGTLHLARRWEMGQVGTFRELGDPPSAEAAVENRPLHELGNVEGVPEKKCEARRPSRPEPNRTADRATRACDDVGSPQRTAPNASMEAGAEAPSGAWLVHCHEPDESPAPTETEPRPSGRRSRFFRGTRMGRRSPQRTLCLILSLVVIVFGFGSGDAESPRERDVVTRHNHPVLAVWFPTPRADDLLELNQTSIDSGIGRLTLEPAGGSLSEPTVPEREGAGTAMSMRVLPQVP</sequence>
<dbReference type="AlphaFoldDB" id="A0A8A4TCF9"/>
<organism evidence="2 3">
    <name type="scientific">Sulfidibacter corallicola</name>
    <dbReference type="NCBI Taxonomy" id="2818388"/>
    <lineage>
        <taxon>Bacteria</taxon>
        <taxon>Pseudomonadati</taxon>
        <taxon>Acidobacteriota</taxon>
        <taxon>Holophagae</taxon>
        <taxon>Acanthopleuribacterales</taxon>
        <taxon>Acanthopleuribacteraceae</taxon>
        <taxon>Sulfidibacter</taxon>
    </lineage>
</organism>
<gene>
    <name evidence="2" type="ORF">J3U87_18650</name>
</gene>
<proteinExistence type="predicted"/>
<keyword evidence="3" id="KW-1185">Reference proteome</keyword>
<reference evidence="2" key="1">
    <citation type="submission" date="2021-03" db="EMBL/GenBank/DDBJ databases">
        <title>Acanthopleuribacteraceae sp. M133.</title>
        <authorList>
            <person name="Wang G."/>
        </authorList>
    </citation>
    <scope>NUCLEOTIDE SEQUENCE</scope>
    <source>
        <strain evidence="2">M133</strain>
    </source>
</reference>
<protein>
    <submittedName>
        <fullName evidence="2">Uncharacterized protein</fullName>
    </submittedName>
</protein>
<evidence type="ECO:0000313" key="3">
    <source>
        <dbReference type="Proteomes" id="UP000663929"/>
    </source>
</evidence>
<feature type="compositionally biased region" description="Basic residues" evidence="1">
    <location>
        <begin position="296"/>
        <end position="308"/>
    </location>
</feature>
<evidence type="ECO:0000256" key="1">
    <source>
        <dbReference type="SAM" id="MobiDB-lite"/>
    </source>
</evidence>
<dbReference type="EMBL" id="CP071793">
    <property type="protein sequence ID" value="QTD47616.1"/>
    <property type="molecule type" value="Genomic_DNA"/>
</dbReference>
<dbReference type="RefSeq" id="WP_237377284.1">
    <property type="nucleotide sequence ID" value="NZ_CP071793.1"/>
</dbReference>
<dbReference type="Proteomes" id="UP000663929">
    <property type="component" value="Chromosome"/>
</dbReference>
<feature type="region of interest" description="Disordered" evidence="1">
    <location>
        <begin position="224"/>
        <end position="308"/>
    </location>
</feature>
<feature type="compositionally biased region" description="Basic and acidic residues" evidence="1">
    <location>
        <begin position="224"/>
        <end position="250"/>
    </location>
</feature>
<dbReference type="KEGG" id="scor:J3U87_18650"/>
<accession>A0A8A4TCF9</accession>